<dbReference type="InterPro" id="IPR029035">
    <property type="entry name" value="DHS-like_NAD/FAD-binding_dom"/>
</dbReference>
<dbReference type="OrthoDB" id="359201at2157"/>
<evidence type="ECO:0000313" key="2">
    <source>
        <dbReference type="Proteomes" id="UP000001059"/>
    </source>
</evidence>
<dbReference type="Pfam" id="PF13289">
    <property type="entry name" value="SIR2_2"/>
    <property type="match status" value="1"/>
</dbReference>
<sequence>MFTETNQSINWDNEQVVFFFGAGASKPEGGILTTQLLEESFKSSSNDEKVSMVKKYLKDIYHYEWNNPNIPTFEEILGPIDIALQKQENISSEWDIKKLSCLRDNLIYCICDILNKKLKFPKGIHRDFVNNLLSIQSDMWKKCSFVSLNYDILLDNALMKYSNRTPFNIDIEYGIRFRNVTYREGEMQDNNNRHIPSKKTVPLLKLHGSLNWIYCPTCNSIKLTPRKKGVMNIYTKSEPCDSDFCKETSMQRPIVVPPTFTKSYENPFLVSIWFQAENVLQKATRVYFIGYSMPESDIHIQYLLKKSLFRQDGNSPRIIIINPETKNGDLHNRYRRLFGEVEYYPIGFEHFAHNLTNYL</sequence>
<dbReference type="EMBL" id="CP001994">
    <property type="protein sequence ID" value="ADE36809.1"/>
    <property type="molecule type" value="Genomic_DNA"/>
</dbReference>
<organism evidence="1 2">
    <name type="scientific">Methanohalophilus mahii (strain ATCC 35705 / DSM 5219 / SLP)</name>
    <dbReference type="NCBI Taxonomy" id="547558"/>
    <lineage>
        <taxon>Archaea</taxon>
        <taxon>Methanobacteriati</taxon>
        <taxon>Methanobacteriota</taxon>
        <taxon>Stenosarchaea group</taxon>
        <taxon>Methanomicrobia</taxon>
        <taxon>Methanosarcinales</taxon>
        <taxon>Methanosarcinaceae</taxon>
        <taxon>Methanohalophilus</taxon>
    </lineage>
</organism>
<dbReference type="Proteomes" id="UP000001059">
    <property type="component" value="Chromosome"/>
</dbReference>
<dbReference type="GeneID" id="8983478"/>
<dbReference type="AlphaFoldDB" id="D5E6M1"/>
<reference evidence="1 2" key="1">
    <citation type="submission" date="2010-03" db="EMBL/GenBank/DDBJ databases">
        <title>The complete genome of Methanohalophilus mahii DSM 5219.</title>
        <authorList>
            <consortium name="US DOE Joint Genome Institute (JGI-PGF)"/>
            <person name="Lucas S."/>
            <person name="Copeland A."/>
            <person name="Lapidus A."/>
            <person name="Glavina del Rio T."/>
            <person name="Dalin E."/>
            <person name="Tice H."/>
            <person name="Bruce D."/>
            <person name="Goodwin L."/>
            <person name="Pitluck S."/>
            <person name="Kyrpides N."/>
            <person name="Mavromatis K."/>
            <person name="Ivanova N."/>
            <person name="Lykidis A."/>
            <person name="Saunders E."/>
            <person name="Brettin T."/>
            <person name="Detter J.C."/>
            <person name="Han C."/>
            <person name="Land M."/>
            <person name="Hauser L."/>
            <person name="Markowitz V."/>
            <person name="Cheng J.-F."/>
            <person name="Hugenholtz P."/>
            <person name="Woyke T."/>
            <person name="Wu D."/>
            <person name="Spring S."/>
            <person name="Schneider S."/>
            <person name="Schroeder M."/>
            <person name="Klenk H.-P."/>
            <person name="Eisen J.A."/>
        </authorList>
    </citation>
    <scope>NUCLEOTIDE SEQUENCE [LARGE SCALE GENOMIC DNA]</scope>
    <source>
        <strain evidence="2">ATCC 35705 / DSM 5219 / SLP</strain>
    </source>
</reference>
<gene>
    <name evidence="1" type="ordered locus">Mmah_1308</name>
</gene>
<protein>
    <submittedName>
        <fullName evidence="1">Uncharacterized protein</fullName>
    </submittedName>
</protein>
<dbReference type="STRING" id="547558.Mmah_1308"/>
<dbReference type="HOGENOM" id="CLU_060310_0_0_2"/>
<proteinExistence type="predicted"/>
<dbReference type="RefSeq" id="WP_013037751.1">
    <property type="nucleotide sequence ID" value="NC_014002.1"/>
</dbReference>
<name>D5E6M1_METMS</name>
<dbReference type="KEGG" id="mmh:Mmah_1308"/>
<evidence type="ECO:0000313" key="1">
    <source>
        <dbReference type="EMBL" id="ADE36809.1"/>
    </source>
</evidence>
<dbReference type="SUPFAM" id="SSF52467">
    <property type="entry name" value="DHS-like NAD/FAD-binding domain"/>
    <property type="match status" value="1"/>
</dbReference>
<accession>D5E6M1</accession>
<keyword evidence="2" id="KW-1185">Reference proteome</keyword>